<dbReference type="Proteomes" id="UP000738325">
    <property type="component" value="Unassembled WGS sequence"/>
</dbReference>
<comment type="caution">
    <text evidence="2">The sequence shown here is derived from an EMBL/GenBank/DDBJ whole genome shotgun (WGS) entry which is preliminary data.</text>
</comment>
<evidence type="ECO:0000256" key="1">
    <source>
        <dbReference type="SAM" id="MobiDB-lite"/>
    </source>
</evidence>
<gene>
    <name evidence="2" type="ORF">BGZ99_004733</name>
</gene>
<evidence type="ECO:0000313" key="3">
    <source>
        <dbReference type="Proteomes" id="UP000738325"/>
    </source>
</evidence>
<feature type="compositionally biased region" description="Low complexity" evidence="1">
    <location>
        <begin position="238"/>
        <end position="258"/>
    </location>
</feature>
<proteinExistence type="predicted"/>
<name>A0A9P6UZV9_9FUNG</name>
<sequence>MPPSIVRTDDITLRIIHPELNYFDKITLQDDSRPGLNVCWWVKIIRRIDKLSIQVHWSWYSLSCQNCKTENHDNASLFHGSAYTEMRLLSHTKRSAIDTVHPMNDMLSANTFFYFDVEIDKVLLDGQYCFDIVISSSRERAQNLIKLQQPEAVLKVNSSPLSKTEREISIKRLEIMNVLLRDLDSVNFCFVFSSNTTTPMMALYAHGSILSRYKTMEQMFLQADELPGRYIRTSEWMSTQEQSQDTSSSFSFTSSATTVRPDEEEESHNSENDDIAGICPLAIIVDQFSLATLCVMLRFIYTGKIDLIADTRLHAITSGVLKSTKVLPRTLGLPYIPSLHLWTSKEVTWEELLLAADFFGILDLRPHCLQAVIDTIDKMNAIEILFRLGGQFDDIKEATIDYIVKNMASIFSQHDGKPFAPFKSHPQCCDFMSEVMQRKATATA</sequence>
<reference evidence="2" key="1">
    <citation type="journal article" date="2020" name="Fungal Divers.">
        <title>Resolving the Mortierellaceae phylogeny through synthesis of multi-gene phylogenetics and phylogenomics.</title>
        <authorList>
            <person name="Vandepol N."/>
            <person name="Liber J."/>
            <person name="Desiro A."/>
            <person name="Na H."/>
            <person name="Kennedy M."/>
            <person name="Barry K."/>
            <person name="Grigoriev I.V."/>
            <person name="Miller A.N."/>
            <person name="O'Donnell K."/>
            <person name="Stajich J.E."/>
            <person name="Bonito G."/>
        </authorList>
    </citation>
    <scope>NUCLEOTIDE SEQUENCE</scope>
    <source>
        <strain evidence="2">REB-010B</strain>
    </source>
</reference>
<evidence type="ECO:0000313" key="2">
    <source>
        <dbReference type="EMBL" id="KAG0330363.1"/>
    </source>
</evidence>
<dbReference type="Gene3D" id="3.30.710.10">
    <property type="entry name" value="Potassium Channel Kv1.1, Chain A"/>
    <property type="match status" value="1"/>
</dbReference>
<evidence type="ECO:0008006" key="4">
    <source>
        <dbReference type="Google" id="ProtNLM"/>
    </source>
</evidence>
<dbReference type="AlphaFoldDB" id="A0A9P6UZV9"/>
<dbReference type="PANTHER" id="PTHR24413">
    <property type="entry name" value="SPECKLE-TYPE POZ PROTEIN"/>
    <property type="match status" value="1"/>
</dbReference>
<dbReference type="InterPro" id="IPR011333">
    <property type="entry name" value="SKP1/BTB/POZ_sf"/>
</dbReference>
<accession>A0A9P6UZV9</accession>
<dbReference type="EMBL" id="JAAAIP010000003">
    <property type="protein sequence ID" value="KAG0330363.1"/>
    <property type="molecule type" value="Genomic_DNA"/>
</dbReference>
<keyword evidence="3" id="KW-1185">Reference proteome</keyword>
<dbReference type="OrthoDB" id="6359816at2759"/>
<feature type="region of interest" description="Disordered" evidence="1">
    <location>
        <begin position="237"/>
        <end position="272"/>
    </location>
</feature>
<organism evidence="2 3">
    <name type="scientific">Dissophora globulifera</name>
    <dbReference type="NCBI Taxonomy" id="979702"/>
    <lineage>
        <taxon>Eukaryota</taxon>
        <taxon>Fungi</taxon>
        <taxon>Fungi incertae sedis</taxon>
        <taxon>Mucoromycota</taxon>
        <taxon>Mortierellomycotina</taxon>
        <taxon>Mortierellomycetes</taxon>
        <taxon>Mortierellales</taxon>
        <taxon>Mortierellaceae</taxon>
        <taxon>Dissophora</taxon>
    </lineage>
</organism>
<protein>
    <recommendedName>
        <fullName evidence="4">BTB domain-containing protein</fullName>
    </recommendedName>
</protein>